<evidence type="ECO:0000256" key="2">
    <source>
        <dbReference type="ARBA" id="ARBA00022912"/>
    </source>
</evidence>
<dbReference type="PANTHER" id="PTHR46642:SF3">
    <property type="entry name" value="PHOSPHOGLUCAN PHOSPHATASE DSP4, CHLOROPLASTIC"/>
    <property type="match status" value="1"/>
</dbReference>
<dbReference type="Gene3D" id="2.60.40.10">
    <property type="entry name" value="Immunoglobulins"/>
    <property type="match status" value="1"/>
</dbReference>
<comment type="caution">
    <text evidence="6">The sequence shown here is derived from an EMBL/GenBank/DDBJ whole genome shotgun (WGS) entry which is preliminary data.</text>
</comment>
<dbReference type="Gene3D" id="3.90.190.10">
    <property type="entry name" value="Protein tyrosine phosphatase superfamily"/>
    <property type="match status" value="1"/>
</dbReference>
<feature type="domain" description="Tyrosine specific protein phosphatases" evidence="5">
    <location>
        <begin position="143"/>
        <end position="202"/>
    </location>
</feature>
<name>A0ABP1FRU6_9CHLO</name>
<dbReference type="SUPFAM" id="SSF81296">
    <property type="entry name" value="E set domains"/>
    <property type="match status" value="1"/>
</dbReference>
<evidence type="ECO:0000259" key="4">
    <source>
        <dbReference type="PROSITE" id="PS50054"/>
    </source>
</evidence>
<accession>A0ABP1FRU6</accession>
<dbReference type="PROSITE" id="PS50054">
    <property type="entry name" value="TYR_PHOSPHATASE_DUAL"/>
    <property type="match status" value="1"/>
</dbReference>
<proteinExistence type="predicted"/>
<dbReference type="InterPro" id="IPR029021">
    <property type="entry name" value="Prot-tyrosine_phosphatase-like"/>
</dbReference>
<keyword evidence="7" id="KW-1185">Reference proteome</keyword>
<dbReference type="PROSITE" id="PS50056">
    <property type="entry name" value="TYR_PHOSPHATASE_2"/>
    <property type="match status" value="1"/>
</dbReference>
<dbReference type="InterPro" id="IPR000340">
    <property type="entry name" value="Dual-sp_phosphatase_cat-dom"/>
</dbReference>
<dbReference type="EMBL" id="CAXHTA020000007">
    <property type="protein sequence ID" value="CAL5222650.1"/>
    <property type="molecule type" value="Genomic_DNA"/>
</dbReference>
<dbReference type="CDD" id="cd14526">
    <property type="entry name" value="DSP_laforin-like"/>
    <property type="match status" value="1"/>
</dbReference>
<dbReference type="Pfam" id="PF00782">
    <property type="entry name" value="DSPc"/>
    <property type="match status" value="1"/>
</dbReference>
<dbReference type="CDD" id="cd02859">
    <property type="entry name" value="E_set_AMPKbeta_like_N"/>
    <property type="match status" value="1"/>
</dbReference>
<dbReference type="SUPFAM" id="SSF52799">
    <property type="entry name" value="(Phosphotyrosine protein) phosphatases II"/>
    <property type="match status" value="1"/>
</dbReference>
<organism evidence="6 7">
    <name type="scientific">Coccomyxa viridis</name>
    <dbReference type="NCBI Taxonomy" id="1274662"/>
    <lineage>
        <taxon>Eukaryota</taxon>
        <taxon>Viridiplantae</taxon>
        <taxon>Chlorophyta</taxon>
        <taxon>core chlorophytes</taxon>
        <taxon>Trebouxiophyceae</taxon>
        <taxon>Trebouxiophyceae incertae sedis</taxon>
        <taxon>Coccomyxaceae</taxon>
        <taxon>Coccomyxa</taxon>
    </lineage>
</organism>
<evidence type="ECO:0000256" key="3">
    <source>
        <dbReference type="ARBA" id="ARBA00023277"/>
    </source>
</evidence>
<dbReference type="InterPro" id="IPR032640">
    <property type="entry name" value="AMPK1_CBM"/>
</dbReference>
<dbReference type="InterPro" id="IPR013783">
    <property type="entry name" value="Ig-like_fold"/>
</dbReference>
<reference evidence="6 7" key="1">
    <citation type="submission" date="2024-06" db="EMBL/GenBank/DDBJ databases">
        <authorList>
            <person name="Kraege A."/>
            <person name="Thomma B."/>
        </authorList>
    </citation>
    <scope>NUCLEOTIDE SEQUENCE [LARGE SCALE GENOMIC DNA]</scope>
</reference>
<evidence type="ECO:0000313" key="7">
    <source>
        <dbReference type="Proteomes" id="UP001497392"/>
    </source>
</evidence>
<keyword evidence="1" id="KW-0378">Hydrolase</keyword>
<feature type="domain" description="Tyrosine-protein phosphatase" evidence="4">
    <location>
        <begin position="62"/>
        <end position="223"/>
    </location>
</feature>
<dbReference type="InterPro" id="IPR020422">
    <property type="entry name" value="TYR_PHOSPHATASE_DUAL_dom"/>
</dbReference>
<evidence type="ECO:0000256" key="1">
    <source>
        <dbReference type="ARBA" id="ARBA00022801"/>
    </source>
</evidence>
<dbReference type="InterPro" id="IPR014756">
    <property type="entry name" value="Ig_E-set"/>
</dbReference>
<dbReference type="InterPro" id="IPR000387">
    <property type="entry name" value="Tyr_Pase_dom"/>
</dbReference>
<keyword evidence="2" id="KW-0904">Protein phosphatase</keyword>
<keyword evidence="3" id="KW-0119">Carbohydrate metabolism</keyword>
<sequence>MPPVCTLTLERTSLPQVKTSVTAQAGEQAVDEGEQAKSDEYSDVMSQQMGSALSYRHEKGINFADILDDLMVGSCLQTPEDVDRLADEQRVGSIVNLQEDTDMAFFDLDLSPIRERCMARGDVAHNRHPIRDFDPFDLRMRLEGAVQLVADQVKALEGSGKKVYIHCTAGLGRAPATALAYMYWCRGFSLQDAQETFYARRPCCPRIQSIRQATVDLLSEGSKLTPVTISLSRPFLATTLQIAGLDVGWGQHIDLEWNSKLHRYETTRSLPPGRYPYKFIMDGRWTYSADHPTFTEGDHTNNYVEVAAPSSDPAVVEMRERLLSENGQLTDSEREKLQAHFRV</sequence>
<dbReference type="InterPro" id="IPR045204">
    <property type="entry name" value="DSP_laforin-like"/>
</dbReference>
<evidence type="ECO:0000259" key="5">
    <source>
        <dbReference type="PROSITE" id="PS50056"/>
    </source>
</evidence>
<dbReference type="Proteomes" id="UP001497392">
    <property type="component" value="Unassembled WGS sequence"/>
</dbReference>
<gene>
    <name evidence="6" type="primary">g5046</name>
    <name evidence="6" type="ORF">VP750_LOCUS4309</name>
</gene>
<dbReference type="InterPro" id="IPR052832">
    <property type="entry name" value="Starch-Glucan_Phosphatase"/>
</dbReference>
<protein>
    <submittedName>
        <fullName evidence="6">G5046 protein</fullName>
    </submittedName>
</protein>
<evidence type="ECO:0000313" key="6">
    <source>
        <dbReference type="EMBL" id="CAL5222650.1"/>
    </source>
</evidence>
<dbReference type="PANTHER" id="PTHR46642">
    <property type="entry name" value="DUAL SPECIFICITY PHOSPHATASE, SUBGROUP, CATALYTIC DOMAIN"/>
    <property type="match status" value="1"/>
</dbReference>
<dbReference type="Pfam" id="PF16561">
    <property type="entry name" value="AMPK1_CBM"/>
    <property type="match status" value="1"/>
</dbReference>